<dbReference type="SMART" id="SM00388">
    <property type="entry name" value="HisKA"/>
    <property type="match status" value="1"/>
</dbReference>
<accession>A0A516NWI4</accession>
<dbReference type="CDD" id="cd00075">
    <property type="entry name" value="HATPase"/>
    <property type="match status" value="1"/>
</dbReference>
<dbReference type="PROSITE" id="PS50885">
    <property type="entry name" value="HAMP"/>
    <property type="match status" value="1"/>
</dbReference>
<organism evidence="14 15">
    <name type="scientific">Nocardia otitidiscaviarum</name>
    <dbReference type="NCBI Taxonomy" id="1823"/>
    <lineage>
        <taxon>Bacteria</taxon>
        <taxon>Bacillati</taxon>
        <taxon>Actinomycetota</taxon>
        <taxon>Actinomycetes</taxon>
        <taxon>Mycobacteriales</taxon>
        <taxon>Nocardiaceae</taxon>
        <taxon>Nocardia</taxon>
    </lineage>
</organism>
<keyword evidence="4" id="KW-0597">Phosphoprotein</keyword>
<feature type="transmembrane region" description="Helical" evidence="11">
    <location>
        <begin position="121"/>
        <end position="140"/>
    </location>
</feature>
<dbReference type="GO" id="GO:0005886">
    <property type="term" value="C:plasma membrane"/>
    <property type="evidence" value="ECO:0007669"/>
    <property type="project" value="UniProtKB-SubCell"/>
</dbReference>
<dbReference type="InterPro" id="IPR004358">
    <property type="entry name" value="Sig_transdc_His_kin-like_C"/>
</dbReference>
<dbReference type="AlphaFoldDB" id="A0A516NWI4"/>
<dbReference type="Pfam" id="PF00512">
    <property type="entry name" value="HisKA"/>
    <property type="match status" value="1"/>
</dbReference>
<evidence type="ECO:0000256" key="7">
    <source>
        <dbReference type="ARBA" id="ARBA00022777"/>
    </source>
</evidence>
<evidence type="ECO:0000256" key="1">
    <source>
        <dbReference type="ARBA" id="ARBA00000085"/>
    </source>
</evidence>
<dbReference type="InterPro" id="IPR036097">
    <property type="entry name" value="HisK_dim/P_sf"/>
</dbReference>
<dbReference type="Proteomes" id="UP000317039">
    <property type="component" value="Chromosome"/>
</dbReference>
<dbReference type="SUPFAM" id="SSF47384">
    <property type="entry name" value="Homodimeric domain of signal transducing histidine kinase"/>
    <property type="match status" value="1"/>
</dbReference>
<dbReference type="PROSITE" id="PS50109">
    <property type="entry name" value="HIS_KIN"/>
    <property type="match status" value="1"/>
</dbReference>
<dbReference type="SMART" id="SM00304">
    <property type="entry name" value="HAMP"/>
    <property type="match status" value="1"/>
</dbReference>
<feature type="domain" description="Histidine kinase" evidence="12">
    <location>
        <begin position="202"/>
        <end position="410"/>
    </location>
</feature>
<dbReference type="Gene3D" id="1.10.287.130">
    <property type="match status" value="1"/>
</dbReference>
<dbReference type="GO" id="GO:0000155">
    <property type="term" value="F:phosphorelay sensor kinase activity"/>
    <property type="evidence" value="ECO:0007669"/>
    <property type="project" value="InterPro"/>
</dbReference>
<evidence type="ECO:0000256" key="2">
    <source>
        <dbReference type="ARBA" id="ARBA00004236"/>
    </source>
</evidence>
<sequence length="424" mass="46295">MEGQRERSAVRLTDAHIGILRQNVAAEQPTEADLVAIEPPDGTVLLVRWGDTWIDSDSALATSALLSPDIAGGAEESTQRVTVAGKPYLRVGLPLNARGDMFYEFTPIAELDSTLRMLRNLLIACAIVASSVGAVLGVWASRRVLKPLHQLAVTASRIASGELDTRLPRTADRDLSDTVDAFNTMVDSLQQRIERERRLVGDVSHELRTPLTTLVTSVGVMNKYEEQLPERMRRALRLTSDELSHMRRMLDDMLELARVDAGVHRGDVELLSLGELLTHALAERHYPPELLTVVTDSTIEGRRLELERTVANLLENATRHGGGPVAVTVRRDGADAVITVDDAGPGVPVADRNRIFERFATIRVERGAAVGTGIGLALVSETVAAHGGRVYCEDRPGGGARFVVRLPRVEAEVLESEREPTSIR</sequence>
<comment type="catalytic activity">
    <reaction evidence="1">
        <text>ATP + protein L-histidine = ADP + protein N-phospho-L-histidine.</text>
        <dbReference type="EC" id="2.7.13.3"/>
    </reaction>
</comment>
<dbReference type="InterPro" id="IPR003660">
    <property type="entry name" value="HAMP_dom"/>
</dbReference>
<evidence type="ECO:0000256" key="10">
    <source>
        <dbReference type="ARBA" id="ARBA00023136"/>
    </source>
</evidence>
<evidence type="ECO:0000256" key="4">
    <source>
        <dbReference type="ARBA" id="ARBA00022553"/>
    </source>
</evidence>
<dbReference type="InterPro" id="IPR003661">
    <property type="entry name" value="HisK_dim/P_dom"/>
</dbReference>
<evidence type="ECO:0000256" key="9">
    <source>
        <dbReference type="ARBA" id="ARBA00023012"/>
    </source>
</evidence>
<dbReference type="EMBL" id="CP041695">
    <property type="protein sequence ID" value="QDP83282.1"/>
    <property type="molecule type" value="Genomic_DNA"/>
</dbReference>
<evidence type="ECO:0000256" key="6">
    <source>
        <dbReference type="ARBA" id="ARBA00022692"/>
    </source>
</evidence>
<keyword evidence="6 11" id="KW-0812">Transmembrane</keyword>
<keyword evidence="5" id="KW-0808">Transferase</keyword>
<feature type="domain" description="HAMP" evidence="13">
    <location>
        <begin position="142"/>
        <end position="194"/>
    </location>
</feature>
<dbReference type="KEGG" id="nod:FOH10_07740"/>
<keyword evidence="8 11" id="KW-1133">Transmembrane helix</keyword>
<evidence type="ECO:0000259" key="13">
    <source>
        <dbReference type="PROSITE" id="PS50885"/>
    </source>
</evidence>
<gene>
    <name evidence="14" type="ORF">FOH10_07740</name>
</gene>
<evidence type="ECO:0000256" key="8">
    <source>
        <dbReference type="ARBA" id="ARBA00022989"/>
    </source>
</evidence>
<dbReference type="PANTHER" id="PTHR45436">
    <property type="entry name" value="SENSOR HISTIDINE KINASE YKOH"/>
    <property type="match status" value="1"/>
</dbReference>
<comment type="subcellular location">
    <subcellularLocation>
        <location evidence="2">Cell membrane</location>
    </subcellularLocation>
</comment>
<reference evidence="14 15" key="1">
    <citation type="submission" date="2019-07" db="EMBL/GenBank/DDBJ databases">
        <title>Complete Genome Sequence and Methylome Analysis of Nocardia otitidis-caviarum NEB252.</title>
        <authorList>
            <person name="Fomenkov A."/>
            <person name="Anton B.P."/>
            <person name="Vincze T."/>
            <person name="Roberts R.J."/>
        </authorList>
    </citation>
    <scope>NUCLEOTIDE SEQUENCE [LARGE SCALE GENOMIC DNA]</scope>
    <source>
        <strain evidence="14 15">NEB252</strain>
    </source>
</reference>
<dbReference type="Gene3D" id="3.30.565.10">
    <property type="entry name" value="Histidine kinase-like ATPase, C-terminal domain"/>
    <property type="match status" value="1"/>
</dbReference>
<evidence type="ECO:0000313" key="15">
    <source>
        <dbReference type="Proteomes" id="UP000317039"/>
    </source>
</evidence>
<dbReference type="SUPFAM" id="SSF158472">
    <property type="entry name" value="HAMP domain-like"/>
    <property type="match status" value="1"/>
</dbReference>
<proteinExistence type="predicted"/>
<dbReference type="SMART" id="SM00387">
    <property type="entry name" value="HATPase_c"/>
    <property type="match status" value="1"/>
</dbReference>
<dbReference type="Pfam" id="PF00672">
    <property type="entry name" value="HAMP"/>
    <property type="match status" value="1"/>
</dbReference>
<dbReference type="InterPro" id="IPR005467">
    <property type="entry name" value="His_kinase_dom"/>
</dbReference>
<evidence type="ECO:0000259" key="12">
    <source>
        <dbReference type="PROSITE" id="PS50109"/>
    </source>
</evidence>
<dbReference type="EC" id="2.7.13.3" evidence="3"/>
<evidence type="ECO:0000256" key="3">
    <source>
        <dbReference type="ARBA" id="ARBA00012438"/>
    </source>
</evidence>
<dbReference type="SUPFAM" id="SSF55874">
    <property type="entry name" value="ATPase domain of HSP90 chaperone/DNA topoisomerase II/histidine kinase"/>
    <property type="match status" value="1"/>
</dbReference>
<dbReference type="PRINTS" id="PR00344">
    <property type="entry name" value="BCTRLSENSOR"/>
</dbReference>
<name>A0A516NWI4_9NOCA</name>
<dbReference type="PANTHER" id="PTHR45436:SF5">
    <property type="entry name" value="SENSOR HISTIDINE KINASE TRCS"/>
    <property type="match status" value="1"/>
</dbReference>
<dbReference type="InterPro" id="IPR050428">
    <property type="entry name" value="TCS_sensor_his_kinase"/>
</dbReference>
<dbReference type="InterPro" id="IPR003594">
    <property type="entry name" value="HATPase_dom"/>
</dbReference>
<dbReference type="CDD" id="cd06225">
    <property type="entry name" value="HAMP"/>
    <property type="match status" value="1"/>
</dbReference>
<dbReference type="CDD" id="cd00082">
    <property type="entry name" value="HisKA"/>
    <property type="match status" value="1"/>
</dbReference>
<keyword evidence="7 14" id="KW-0418">Kinase</keyword>
<dbReference type="Pfam" id="PF02518">
    <property type="entry name" value="HATPase_c"/>
    <property type="match status" value="1"/>
</dbReference>
<keyword evidence="10 11" id="KW-0472">Membrane</keyword>
<evidence type="ECO:0000256" key="11">
    <source>
        <dbReference type="SAM" id="Phobius"/>
    </source>
</evidence>
<evidence type="ECO:0000313" key="14">
    <source>
        <dbReference type="EMBL" id="QDP83282.1"/>
    </source>
</evidence>
<dbReference type="InterPro" id="IPR036890">
    <property type="entry name" value="HATPase_C_sf"/>
</dbReference>
<evidence type="ECO:0000256" key="5">
    <source>
        <dbReference type="ARBA" id="ARBA00022679"/>
    </source>
</evidence>
<keyword evidence="9" id="KW-0902">Two-component regulatory system</keyword>
<protein>
    <recommendedName>
        <fullName evidence="3">histidine kinase</fullName>
        <ecNumber evidence="3">2.7.13.3</ecNumber>
    </recommendedName>
</protein>
<dbReference type="Gene3D" id="6.10.340.10">
    <property type="match status" value="1"/>
</dbReference>